<sequence length="182" mass="20349">PFVWDVAHSPKTLQLREYTVNAAPDSFWEMFSSPAARLAPHNGGQPLRSLTLVIPDFPMWIDVYPLPTSPRSTQFGRSPYVTVWDLLLTLYSVLWTPIDHKVLASLSGAEYDAISRSAAQRARWRTVGVLYGGDHAALVSTPRKIDFLGKRRIFLGIRVAQKPDLPDGKSFGEVFRVELGKA</sequence>
<evidence type="ECO:0000313" key="2">
    <source>
        <dbReference type="EMBL" id="OSD05046.1"/>
    </source>
</evidence>
<dbReference type="InterPro" id="IPR046522">
    <property type="entry name" value="DUF6699"/>
</dbReference>
<dbReference type="OrthoDB" id="2783256at2759"/>
<dbReference type="AlphaFoldDB" id="A0A1Y2IV80"/>
<protein>
    <recommendedName>
        <fullName evidence="1">DUF6699 domain-containing protein</fullName>
    </recommendedName>
</protein>
<evidence type="ECO:0000259" key="1">
    <source>
        <dbReference type="Pfam" id="PF20415"/>
    </source>
</evidence>
<feature type="non-terminal residue" evidence="2">
    <location>
        <position position="1"/>
    </location>
</feature>
<dbReference type="EMBL" id="KZ084094">
    <property type="protein sequence ID" value="OSD05046.1"/>
    <property type="molecule type" value="Genomic_DNA"/>
</dbReference>
<accession>A0A1Y2IV80</accession>
<name>A0A1Y2IV80_TRAC3</name>
<gene>
    <name evidence="2" type="ORF">PYCCODRAFT_1341371</name>
</gene>
<feature type="domain" description="DUF6699" evidence="1">
    <location>
        <begin position="3"/>
        <end position="160"/>
    </location>
</feature>
<organism evidence="2 3">
    <name type="scientific">Trametes coccinea (strain BRFM310)</name>
    <name type="common">Pycnoporus coccineus</name>
    <dbReference type="NCBI Taxonomy" id="1353009"/>
    <lineage>
        <taxon>Eukaryota</taxon>
        <taxon>Fungi</taxon>
        <taxon>Dikarya</taxon>
        <taxon>Basidiomycota</taxon>
        <taxon>Agaricomycotina</taxon>
        <taxon>Agaricomycetes</taxon>
        <taxon>Polyporales</taxon>
        <taxon>Polyporaceae</taxon>
        <taxon>Trametes</taxon>
    </lineage>
</organism>
<evidence type="ECO:0000313" key="3">
    <source>
        <dbReference type="Proteomes" id="UP000193067"/>
    </source>
</evidence>
<feature type="non-terminal residue" evidence="2">
    <location>
        <position position="182"/>
    </location>
</feature>
<dbReference type="Proteomes" id="UP000193067">
    <property type="component" value="Unassembled WGS sequence"/>
</dbReference>
<reference evidence="2 3" key="1">
    <citation type="journal article" date="2015" name="Biotechnol. Biofuels">
        <title>Enhanced degradation of softwood versus hardwood by the white-rot fungus Pycnoporus coccineus.</title>
        <authorList>
            <person name="Couturier M."/>
            <person name="Navarro D."/>
            <person name="Chevret D."/>
            <person name="Henrissat B."/>
            <person name="Piumi F."/>
            <person name="Ruiz-Duenas F.J."/>
            <person name="Martinez A.T."/>
            <person name="Grigoriev I.V."/>
            <person name="Riley R."/>
            <person name="Lipzen A."/>
            <person name="Berrin J.G."/>
            <person name="Master E.R."/>
            <person name="Rosso M.N."/>
        </authorList>
    </citation>
    <scope>NUCLEOTIDE SEQUENCE [LARGE SCALE GENOMIC DNA]</scope>
    <source>
        <strain evidence="2 3">BRFM310</strain>
    </source>
</reference>
<proteinExistence type="predicted"/>
<dbReference type="Pfam" id="PF20415">
    <property type="entry name" value="DUF6699"/>
    <property type="match status" value="1"/>
</dbReference>
<keyword evidence="3" id="KW-1185">Reference proteome</keyword>